<dbReference type="Pfam" id="PF09346">
    <property type="entry name" value="SMI1_KNR4"/>
    <property type="match status" value="1"/>
</dbReference>
<dbReference type="EMBL" id="JAGETZ010000009">
    <property type="protein sequence ID" value="MBO2011105.1"/>
    <property type="molecule type" value="Genomic_DNA"/>
</dbReference>
<evidence type="ECO:0000313" key="2">
    <source>
        <dbReference type="EMBL" id="MBO2011105.1"/>
    </source>
</evidence>
<dbReference type="RefSeq" id="WP_208176795.1">
    <property type="nucleotide sequence ID" value="NZ_JAGETZ010000009.1"/>
</dbReference>
<dbReference type="PANTHER" id="PTHR47432:SF1">
    <property type="entry name" value="CELL WALL ASSEMBLY REGULATOR SMI1"/>
    <property type="match status" value="1"/>
</dbReference>
<accession>A0ABS3QIN4</accession>
<organism evidence="2 3">
    <name type="scientific">Hymenobacter negativus</name>
    <dbReference type="NCBI Taxonomy" id="2795026"/>
    <lineage>
        <taxon>Bacteria</taxon>
        <taxon>Pseudomonadati</taxon>
        <taxon>Bacteroidota</taxon>
        <taxon>Cytophagia</taxon>
        <taxon>Cytophagales</taxon>
        <taxon>Hymenobacteraceae</taxon>
        <taxon>Hymenobacter</taxon>
    </lineage>
</organism>
<evidence type="ECO:0000259" key="1">
    <source>
        <dbReference type="SMART" id="SM00860"/>
    </source>
</evidence>
<gene>
    <name evidence="2" type="ORF">J4E00_18735</name>
</gene>
<dbReference type="PANTHER" id="PTHR47432">
    <property type="entry name" value="CELL WALL ASSEMBLY REGULATOR SMI1"/>
    <property type="match status" value="1"/>
</dbReference>
<dbReference type="SMART" id="SM00860">
    <property type="entry name" value="SMI1_KNR4"/>
    <property type="match status" value="1"/>
</dbReference>
<comment type="caution">
    <text evidence="2">The sequence shown here is derived from an EMBL/GenBank/DDBJ whole genome shotgun (WGS) entry which is preliminary data.</text>
</comment>
<evidence type="ECO:0000313" key="3">
    <source>
        <dbReference type="Proteomes" id="UP000664369"/>
    </source>
</evidence>
<feature type="domain" description="Knr4/Smi1-like" evidence="1">
    <location>
        <begin position="28"/>
        <end position="154"/>
    </location>
</feature>
<sequence>MDFAQLLARLDALLQQYRPAYYAQLAPPAPAAALAAFETEFQLKLPLELHQWFGWHDGQAPICFDSLVGFYSLPSLDDMADTMRINCELLADGDFVPNWWRPGWLPFATNGSGDHLCLDLEGTFTGQPGQLIEHWHDYEARTVVFPSVAAWLAAMVQAYETAALTKTEFTDDEVSNFELEPPVGFPLEFVAG</sequence>
<dbReference type="InterPro" id="IPR018958">
    <property type="entry name" value="Knr4/Smi1-like_dom"/>
</dbReference>
<dbReference type="InterPro" id="IPR037883">
    <property type="entry name" value="Knr4/Smi1-like_sf"/>
</dbReference>
<protein>
    <submittedName>
        <fullName evidence="2">SMI1/KNR4 family protein</fullName>
    </submittedName>
</protein>
<proteinExistence type="predicted"/>
<keyword evidence="3" id="KW-1185">Reference proteome</keyword>
<dbReference type="Proteomes" id="UP000664369">
    <property type="component" value="Unassembled WGS sequence"/>
</dbReference>
<name>A0ABS3QIN4_9BACT</name>
<dbReference type="SUPFAM" id="SSF160631">
    <property type="entry name" value="SMI1/KNR4-like"/>
    <property type="match status" value="1"/>
</dbReference>
<reference evidence="2 3" key="1">
    <citation type="submission" date="2021-03" db="EMBL/GenBank/DDBJ databases">
        <authorList>
            <person name="Kim M.K."/>
        </authorList>
    </citation>
    <scope>NUCLEOTIDE SEQUENCE [LARGE SCALE GENOMIC DNA]</scope>
    <source>
        <strain evidence="2 3">BT442</strain>
    </source>
</reference>
<dbReference type="InterPro" id="IPR051873">
    <property type="entry name" value="KNR4/SMI1_regulator"/>
</dbReference>
<dbReference type="Gene3D" id="3.40.1580.10">
    <property type="entry name" value="SMI1/KNR4-like"/>
    <property type="match status" value="1"/>
</dbReference>